<reference evidence="2" key="1">
    <citation type="journal article" date="2011" name="PLoS Genet.">
        <title>Genomic analysis of the necrotrophic fungal pathogens Sclerotinia sclerotiorum and Botrytis cinerea.</title>
        <authorList>
            <person name="Amselem J."/>
            <person name="Cuomo C.A."/>
            <person name="van Kan J.A."/>
            <person name="Viaud M."/>
            <person name="Benito E.P."/>
            <person name="Couloux A."/>
            <person name="Coutinho P.M."/>
            <person name="de Vries R.P."/>
            <person name="Dyer P.S."/>
            <person name="Fillinger S."/>
            <person name="Fournier E."/>
            <person name="Gout L."/>
            <person name="Hahn M."/>
            <person name="Kohn L."/>
            <person name="Lapalu N."/>
            <person name="Plummer K.M."/>
            <person name="Pradier J.M."/>
            <person name="Quevillon E."/>
            <person name="Sharon A."/>
            <person name="Simon A."/>
            <person name="ten Have A."/>
            <person name="Tudzynski B."/>
            <person name="Tudzynski P."/>
            <person name="Wincker P."/>
            <person name="Andrew M."/>
            <person name="Anthouard V."/>
            <person name="Beever R.E."/>
            <person name="Beffa R."/>
            <person name="Benoit I."/>
            <person name="Bouzid O."/>
            <person name="Brault B."/>
            <person name="Chen Z."/>
            <person name="Choquer M."/>
            <person name="Collemare J."/>
            <person name="Cotton P."/>
            <person name="Danchin E.G."/>
            <person name="Da Silva C."/>
            <person name="Gautier A."/>
            <person name="Giraud C."/>
            <person name="Giraud T."/>
            <person name="Gonzalez C."/>
            <person name="Grossetete S."/>
            <person name="Guldener U."/>
            <person name="Henrissat B."/>
            <person name="Howlett B.J."/>
            <person name="Kodira C."/>
            <person name="Kretschmer M."/>
            <person name="Lappartient A."/>
            <person name="Leroch M."/>
            <person name="Levis C."/>
            <person name="Mauceli E."/>
            <person name="Neuveglise C."/>
            <person name="Oeser B."/>
            <person name="Pearson M."/>
            <person name="Poulain J."/>
            <person name="Poussereau N."/>
            <person name="Quesneville H."/>
            <person name="Rascle C."/>
            <person name="Schumacher J."/>
            <person name="Segurens B."/>
            <person name="Sexton A."/>
            <person name="Silva E."/>
            <person name="Sirven C."/>
            <person name="Soanes D.M."/>
            <person name="Talbot N.J."/>
            <person name="Templeton M."/>
            <person name="Yandava C."/>
            <person name="Yarden O."/>
            <person name="Zeng Q."/>
            <person name="Rollins J.A."/>
            <person name="Lebrun M.H."/>
            <person name="Dickman M."/>
        </authorList>
    </citation>
    <scope>NUCLEOTIDE SEQUENCE [LARGE SCALE GENOMIC DNA]</scope>
    <source>
        <strain evidence="2">T4</strain>
    </source>
</reference>
<gene>
    <name evidence="1" type="ORF">BofuT4_uP119990.1</name>
</gene>
<sequence length="72" mass="8871">MWTDVGEWRIERDSSRKFQHVGKKTRVAIYYWKKLLRAPRTHVHMLHTTFFKPEECKRVVTERPLTACWRLE</sequence>
<organism evidence="1 2">
    <name type="scientific">Botryotinia fuckeliana (strain T4)</name>
    <name type="common">Noble rot fungus</name>
    <name type="synonym">Botrytis cinerea</name>
    <dbReference type="NCBI Taxonomy" id="999810"/>
    <lineage>
        <taxon>Eukaryota</taxon>
        <taxon>Fungi</taxon>
        <taxon>Dikarya</taxon>
        <taxon>Ascomycota</taxon>
        <taxon>Pezizomycotina</taxon>
        <taxon>Leotiomycetes</taxon>
        <taxon>Helotiales</taxon>
        <taxon>Sclerotiniaceae</taxon>
        <taxon>Botrytis</taxon>
    </lineage>
</organism>
<dbReference type="AlphaFoldDB" id="G2XXV6"/>
<dbReference type="InParanoid" id="G2XXV6"/>
<dbReference type="EMBL" id="FQ790277">
    <property type="protein sequence ID" value="CCD45293.1"/>
    <property type="molecule type" value="Genomic_DNA"/>
</dbReference>
<proteinExistence type="predicted"/>
<protein>
    <submittedName>
        <fullName evidence="1">Uncharacterized protein</fullName>
    </submittedName>
</protein>
<evidence type="ECO:0000313" key="1">
    <source>
        <dbReference type="EMBL" id="CCD45293.1"/>
    </source>
</evidence>
<dbReference type="HOGENOM" id="CLU_2721910_0_0_1"/>
<accession>G2XXV6</accession>
<name>G2XXV6_BOTF4</name>
<dbReference type="Proteomes" id="UP000008177">
    <property type="component" value="Unplaced contigs"/>
</dbReference>
<evidence type="ECO:0000313" key="2">
    <source>
        <dbReference type="Proteomes" id="UP000008177"/>
    </source>
</evidence>